<proteinExistence type="predicted"/>
<dbReference type="CDD" id="cd07034">
    <property type="entry name" value="TPP_PYR_PFOR_IOR-alpha_like"/>
    <property type="match status" value="1"/>
</dbReference>
<evidence type="ECO:0000313" key="3">
    <source>
        <dbReference type="EMBL" id="KKL57755.1"/>
    </source>
</evidence>
<sequence>MENTDLSQKEGKVLLKGNEVMSEAAIRAGCKFFAGYPITPQNEVPEYMSRRMPGAGGVFVQAESEVAAINMLFGASAAGVRCMTSSSSPGISLK</sequence>
<dbReference type="AlphaFoldDB" id="A0A0F9FKH6"/>
<dbReference type="SUPFAM" id="SSF52518">
    <property type="entry name" value="Thiamin diphosphate-binding fold (THDP-binding)"/>
    <property type="match status" value="1"/>
</dbReference>
<evidence type="ECO:0000256" key="1">
    <source>
        <dbReference type="ARBA" id="ARBA00023002"/>
    </source>
</evidence>
<organism evidence="3">
    <name type="scientific">marine sediment metagenome</name>
    <dbReference type="NCBI Taxonomy" id="412755"/>
    <lineage>
        <taxon>unclassified sequences</taxon>
        <taxon>metagenomes</taxon>
        <taxon>ecological metagenomes</taxon>
    </lineage>
</organism>
<dbReference type="PANTHER" id="PTHR43088:SF1">
    <property type="entry name" value="SUBUNIT OF PYRUVATE:FLAVODOXIN OXIDOREDUCTASE"/>
    <property type="match status" value="1"/>
</dbReference>
<protein>
    <recommendedName>
        <fullName evidence="2">Pyruvate flavodoxin/ferredoxin oxidoreductase pyrimidine binding domain-containing protein</fullName>
    </recommendedName>
</protein>
<dbReference type="PANTHER" id="PTHR43088">
    <property type="entry name" value="SUBUNIT OF PYRUVATE:FLAVODOXIN OXIDOREDUCTASE-RELATED"/>
    <property type="match status" value="1"/>
</dbReference>
<dbReference type="InterPro" id="IPR029061">
    <property type="entry name" value="THDP-binding"/>
</dbReference>
<dbReference type="EMBL" id="LAZR01030057">
    <property type="protein sequence ID" value="KKL57755.1"/>
    <property type="molecule type" value="Genomic_DNA"/>
</dbReference>
<evidence type="ECO:0000259" key="2">
    <source>
        <dbReference type="Pfam" id="PF01855"/>
    </source>
</evidence>
<keyword evidence="1" id="KW-0560">Oxidoreductase</keyword>
<comment type="caution">
    <text evidence="3">The sequence shown here is derived from an EMBL/GenBank/DDBJ whole genome shotgun (WGS) entry which is preliminary data.</text>
</comment>
<accession>A0A0F9FKH6</accession>
<dbReference type="GO" id="GO:0016491">
    <property type="term" value="F:oxidoreductase activity"/>
    <property type="evidence" value="ECO:0007669"/>
    <property type="project" value="UniProtKB-KW"/>
</dbReference>
<feature type="non-terminal residue" evidence="3">
    <location>
        <position position="94"/>
    </location>
</feature>
<reference evidence="3" key="1">
    <citation type="journal article" date="2015" name="Nature">
        <title>Complex archaea that bridge the gap between prokaryotes and eukaryotes.</title>
        <authorList>
            <person name="Spang A."/>
            <person name="Saw J.H."/>
            <person name="Jorgensen S.L."/>
            <person name="Zaremba-Niedzwiedzka K."/>
            <person name="Martijn J."/>
            <person name="Lind A.E."/>
            <person name="van Eijk R."/>
            <person name="Schleper C."/>
            <person name="Guy L."/>
            <person name="Ettema T.J."/>
        </authorList>
    </citation>
    <scope>NUCLEOTIDE SEQUENCE</scope>
</reference>
<gene>
    <name evidence="3" type="ORF">LCGC14_2232260</name>
</gene>
<dbReference type="InterPro" id="IPR002880">
    <property type="entry name" value="Pyrv_Fd/Flavodoxin_OxRdtase_N"/>
</dbReference>
<dbReference type="Gene3D" id="3.40.50.970">
    <property type="match status" value="1"/>
</dbReference>
<feature type="domain" description="Pyruvate flavodoxin/ferredoxin oxidoreductase pyrimidine binding" evidence="2">
    <location>
        <begin position="23"/>
        <end position="93"/>
    </location>
</feature>
<name>A0A0F9FKH6_9ZZZZ</name>
<dbReference type="Pfam" id="PF01855">
    <property type="entry name" value="POR_N"/>
    <property type="match status" value="1"/>
</dbReference>
<dbReference type="InterPro" id="IPR052368">
    <property type="entry name" value="2-oxoacid_oxidoreductase"/>
</dbReference>